<dbReference type="PANTHER" id="PTHR48267:SF1">
    <property type="entry name" value="BILIRUBIN OXIDASE"/>
    <property type="match status" value="1"/>
</dbReference>
<dbReference type="GO" id="GO:0005507">
    <property type="term" value="F:copper ion binding"/>
    <property type="evidence" value="ECO:0007669"/>
    <property type="project" value="InterPro"/>
</dbReference>
<evidence type="ECO:0000256" key="1">
    <source>
        <dbReference type="ARBA" id="ARBA00010609"/>
    </source>
</evidence>
<dbReference type="CDD" id="cd13868">
    <property type="entry name" value="CuRO_2_CotA_like"/>
    <property type="match status" value="1"/>
</dbReference>
<dbReference type="Pfam" id="PF07731">
    <property type="entry name" value="Cu-oxidase_2"/>
    <property type="match status" value="1"/>
</dbReference>
<dbReference type="InterPro" id="IPR045087">
    <property type="entry name" value="Cu-oxidase_fam"/>
</dbReference>
<dbReference type="InterPro" id="IPR011706">
    <property type="entry name" value="Cu-oxidase_C"/>
</dbReference>
<reference evidence="6 7" key="1">
    <citation type="submission" date="2018-12" db="EMBL/GenBank/DDBJ databases">
        <title>Lysinibacillus antri sp. nov., isolated from a cave soil.</title>
        <authorList>
            <person name="Narsing Rao M.P."/>
            <person name="Zhang H."/>
            <person name="Dong Z.-Y."/>
            <person name="Niu X.-K."/>
            <person name="Zhang K."/>
            <person name="Fang B.-Z."/>
            <person name="Kang Y.-Q."/>
            <person name="Xiao M."/>
            <person name="Li W.-J."/>
        </authorList>
    </citation>
    <scope>NUCLEOTIDE SEQUENCE [LARGE SCALE GENOMIC DNA]</scope>
    <source>
        <strain evidence="6 7">SYSU K30002</strain>
    </source>
</reference>
<feature type="domain" description="Plastocyanin-like" evidence="5">
    <location>
        <begin position="101"/>
        <end position="187"/>
    </location>
</feature>
<feature type="compositionally biased region" description="Acidic residues" evidence="2">
    <location>
        <begin position="561"/>
        <end position="579"/>
    </location>
</feature>
<dbReference type="Gene3D" id="2.60.40.420">
    <property type="entry name" value="Cupredoxins - blue copper proteins"/>
    <property type="match status" value="3"/>
</dbReference>
<feature type="domain" description="Plastocyanin-like" evidence="4">
    <location>
        <begin position="401"/>
        <end position="520"/>
    </location>
</feature>
<dbReference type="Pfam" id="PF00394">
    <property type="entry name" value="Cu-oxidase"/>
    <property type="match status" value="1"/>
</dbReference>
<dbReference type="CDD" id="cd13844">
    <property type="entry name" value="CuRO_1_BOD_CotA_like"/>
    <property type="match status" value="1"/>
</dbReference>
<evidence type="ECO:0000259" key="4">
    <source>
        <dbReference type="Pfam" id="PF07731"/>
    </source>
</evidence>
<evidence type="ECO:0000256" key="2">
    <source>
        <dbReference type="SAM" id="MobiDB-lite"/>
    </source>
</evidence>
<dbReference type="SUPFAM" id="SSF49503">
    <property type="entry name" value="Cupredoxins"/>
    <property type="match status" value="3"/>
</dbReference>
<evidence type="ECO:0000259" key="5">
    <source>
        <dbReference type="Pfam" id="PF07732"/>
    </source>
</evidence>
<comment type="similarity">
    <text evidence="1">Belongs to the multicopper oxidase family.</text>
</comment>
<dbReference type="Proteomes" id="UP000287910">
    <property type="component" value="Unassembled WGS sequence"/>
</dbReference>
<dbReference type="CDD" id="cd13891">
    <property type="entry name" value="CuRO_3_CotA_like"/>
    <property type="match status" value="1"/>
</dbReference>
<comment type="caution">
    <text evidence="6">The sequence shown here is derived from an EMBL/GenBank/DDBJ whole genome shotgun (WGS) entry which is preliminary data.</text>
</comment>
<sequence>MSQHNKVNPADPTTIPKFIDPLEKPKVARPKRNLKYPLNSYYELEMKEAYHRFHRYFPLTKVWGYDGLVPGPTIEAMKDKTTYVKYINKLPKKHFLPVDTTLHTANDSPEVRTVTHLHGANVFWESDGHPESWYTQNYEYVGPKFRREVHEYTNHQPATTLWYHDHAMALTRLNVYAGLAGYYLLRDFMEERLQLPSGKYEIPMIIQDKSFNEDGSLFYPDGPQPPFPPAPVKPSITVGHLGNTITVNGKVWPYLNVEPRKYRFRMLNASNRRGYIFRLSNNQPMIQLGTDGGFLTAPNPINTIELLPAERTDLIIDFTNLAGQTITLMNDDTESAPPNEHTSVIMQFRVCVPLQGKDTSVIPTEMAPRGMDLHTEHAHIERDLPLTASVDDYGRLMLMLNDKMYHEPATEKPSLDSIEIWNFINTTPIPHPIHIHLIQGKIIGRRPFDVQKYLNEGILEMGDLELPRDYETGFKDVFKADVGYVTSVIMHWKDFTGNYIWHCHFLEHEDHDMMRPITVINDAHPVQLPHANEGHNEAAPPTDNPQNNQLANTLLAKDSELSESVEETDAETNDNKEEE</sequence>
<feature type="domain" description="Plastocyanin-like" evidence="3">
    <location>
        <begin position="244"/>
        <end position="344"/>
    </location>
</feature>
<gene>
    <name evidence="6" type="ORF">EK386_14545</name>
</gene>
<protein>
    <submittedName>
        <fullName evidence="6">Multicopper oxidase family protein</fullName>
    </submittedName>
</protein>
<evidence type="ECO:0000259" key="3">
    <source>
        <dbReference type="Pfam" id="PF00394"/>
    </source>
</evidence>
<dbReference type="InterPro" id="IPR001117">
    <property type="entry name" value="Cu-oxidase_2nd"/>
</dbReference>
<dbReference type="EMBL" id="RYYR01000022">
    <property type="protein sequence ID" value="RUL49891.1"/>
    <property type="molecule type" value="Genomic_DNA"/>
</dbReference>
<proteinExistence type="inferred from homology"/>
<organism evidence="6 7">
    <name type="scientific">Lysinibacillus antri</name>
    <dbReference type="NCBI Taxonomy" id="2498145"/>
    <lineage>
        <taxon>Bacteria</taxon>
        <taxon>Bacillati</taxon>
        <taxon>Bacillota</taxon>
        <taxon>Bacilli</taxon>
        <taxon>Bacillales</taxon>
        <taxon>Bacillaceae</taxon>
        <taxon>Lysinibacillus</taxon>
    </lineage>
</organism>
<name>A0A3S0P6T4_9BACI</name>
<dbReference type="Pfam" id="PF07732">
    <property type="entry name" value="Cu-oxidase_3"/>
    <property type="match status" value="2"/>
</dbReference>
<dbReference type="GO" id="GO:0016491">
    <property type="term" value="F:oxidoreductase activity"/>
    <property type="evidence" value="ECO:0007669"/>
    <property type="project" value="InterPro"/>
</dbReference>
<accession>A0A3S0P6T4</accession>
<dbReference type="InterPro" id="IPR011707">
    <property type="entry name" value="Cu-oxidase-like_N"/>
</dbReference>
<dbReference type="RefSeq" id="WP_126659909.1">
    <property type="nucleotide sequence ID" value="NZ_RYYR01000022.1"/>
</dbReference>
<keyword evidence="7" id="KW-1185">Reference proteome</keyword>
<evidence type="ECO:0000313" key="6">
    <source>
        <dbReference type="EMBL" id="RUL49891.1"/>
    </source>
</evidence>
<dbReference type="PANTHER" id="PTHR48267">
    <property type="entry name" value="CUPREDOXIN SUPERFAMILY PROTEIN"/>
    <property type="match status" value="1"/>
</dbReference>
<evidence type="ECO:0000313" key="7">
    <source>
        <dbReference type="Proteomes" id="UP000287910"/>
    </source>
</evidence>
<feature type="domain" description="Plastocyanin-like" evidence="5">
    <location>
        <begin position="60"/>
        <end position="95"/>
    </location>
</feature>
<feature type="region of interest" description="Disordered" evidence="2">
    <location>
        <begin position="527"/>
        <end position="579"/>
    </location>
</feature>
<dbReference type="InterPro" id="IPR008972">
    <property type="entry name" value="Cupredoxin"/>
</dbReference>
<dbReference type="AlphaFoldDB" id="A0A3S0P6T4"/>